<evidence type="ECO:0000313" key="1">
    <source>
        <dbReference type="EMBL" id="GAG84107.1"/>
    </source>
</evidence>
<dbReference type="EMBL" id="BART01011362">
    <property type="protein sequence ID" value="GAG84107.1"/>
    <property type="molecule type" value="Genomic_DNA"/>
</dbReference>
<comment type="caution">
    <text evidence="1">The sequence shown here is derived from an EMBL/GenBank/DDBJ whole genome shotgun (WGS) entry which is preliminary data.</text>
</comment>
<dbReference type="AlphaFoldDB" id="X1BSI6"/>
<gene>
    <name evidence="1" type="ORF">S01H4_24246</name>
</gene>
<sequence length="40" mass="4557">MRISIILKANIASGRPNIPNEKKFRRLIKKARNIGTPIAR</sequence>
<name>X1BSI6_9ZZZZ</name>
<protein>
    <submittedName>
        <fullName evidence="1">Uncharacterized protein</fullName>
    </submittedName>
</protein>
<reference evidence="1" key="1">
    <citation type="journal article" date="2014" name="Front. Microbiol.">
        <title>High frequency of phylogenetically diverse reductive dehalogenase-homologous genes in deep subseafloor sedimentary metagenomes.</title>
        <authorList>
            <person name="Kawai M."/>
            <person name="Futagami T."/>
            <person name="Toyoda A."/>
            <person name="Takaki Y."/>
            <person name="Nishi S."/>
            <person name="Hori S."/>
            <person name="Arai W."/>
            <person name="Tsubouchi T."/>
            <person name="Morono Y."/>
            <person name="Uchiyama I."/>
            <person name="Ito T."/>
            <person name="Fujiyama A."/>
            <person name="Inagaki F."/>
            <person name="Takami H."/>
        </authorList>
    </citation>
    <scope>NUCLEOTIDE SEQUENCE</scope>
    <source>
        <strain evidence="1">Expedition CK06-06</strain>
    </source>
</reference>
<accession>X1BSI6</accession>
<organism evidence="1">
    <name type="scientific">marine sediment metagenome</name>
    <dbReference type="NCBI Taxonomy" id="412755"/>
    <lineage>
        <taxon>unclassified sequences</taxon>
        <taxon>metagenomes</taxon>
        <taxon>ecological metagenomes</taxon>
    </lineage>
</organism>
<proteinExistence type="predicted"/>